<protein>
    <recommendedName>
        <fullName evidence="14">ATP-dependent 6-phosphofructokinase</fullName>
        <shortName evidence="14">ATP-PFK</shortName>
        <shortName evidence="14">Phosphofructokinase</shortName>
        <ecNumber evidence="14">2.7.1.11</ecNumber>
    </recommendedName>
    <alternativeName>
        <fullName evidence="14">Phosphohexokinase</fullName>
    </alternativeName>
</protein>
<name>A0A9W8DQJ6_9FUNG</name>
<dbReference type="GO" id="GO:0006002">
    <property type="term" value="P:fructose 6-phosphate metabolic process"/>
    <property type="evidence" value="ECO:0007669"/>
    <property type="project" value="InterPro"/>
</dbReference>
<dbReference type="PRINTS" id="PR00476">
    <property type="entry name" value="PHFRCTKINASE"/>
</dbReference>
<feature type="binding site" evidence="14">
    <location>
        <position position="211"/>
    </location>
    <ligand>
        <name>ATP</name>
        <dbReference type="ChEBI" id="CHEBI:30616"/>
    </ligand>
</feature>
<feature type="binding site" description="in other chain" evidence="14">
    <location>
        <position position="947"/>
    </location>
    <ligand>
        <name>beta-D-fructose 2,6-bisphosphate</name>
        <dbReference type="ChEBI" id="CHEBI:58579"/>
        <note>allosteric activator; ligand shared between dimeric partners</note>
    </ligand>
</feature>
<comment type="similarity">
    <text evidence="15">Belongs to the phosphofructokinase type A (PFKA) family. ATP-dependent PFK group I subfamily. Eukaryotic two domain clade "E" sub-subfamily.</text>
</comment>
<keyword evidence="19" id="KW-1185">Reference proteome</keyword>
<accession>A0A9W8DQJ6</accession>
<feature type="binding site" description="in other chain" evidence="14">
    <location>
        <begin position="719"/>
        <end position="723"/>
    </location>
    <ligand>
        <name>beta-D-fructose 2,6-bisphosphate</name>
        <dbReference type="ChEBI" id="CHEBI:58579"/>
        <note>allosteric activator; ligand shared between dimeric partners</note>
    </ligand>
</feature>
<keyword evidence="11 14" id="KW-0460">Magnesium</keyword>
<evidence type="ECO:0000256" key="8">
    <source>
        <dbReference type="ARBA" id="ARBA00022741"/>
    </source>
</evidence>
<feature type="domain" description="Phosphofructokinase" evidence="17">
    <location>
        <begin position="593"/>
        <end position="881"/>
    </location>
</feature>
<comment type="catalytic activity">
    <reaction evidence="13 14 15">
        <text>beta-D-fructose 6-phosphate + ATP = beta-D-fructose 1,6-bisphosphate + ADP + H(+)</text>
        <dbReference type="Rhea" id="RHEA:16109"/>
        <dbReference type="ChEBI" id="CHEBI:15378"/>
        <dbReference type="ChEBI" id="CHEBI:30616"/>
        <dbReference type="ChEBI" id="CHEBI:32966"/>
        <dbReference type="ChEBI" id="CHEBI:57634"/>
        <dbReference type="ChEBI" id="CHEBI:456216"/>
        <dbReference type="EC" id="2.7.1.11"/>
    </reaction>
</comment>
<dbReference type="HAMAP" id="MF_03184">
    <property type="entry name" value="Phosphofructokinase_I_E"/>
    <property type="match status" value="1"/>
</dbReference>
<dbReference type="AlphaFoldDB" id="A0A9W8DQJ6"/>
<comment type="subcellular location">
    <subcellularLocation>
        <location evidence="2 14">Cytoplasm</location>
    </subcellularLocation>
</comment>
<evidence type="ECO:0000256" key="1">
    <source>
        <dbReference type="ARBA" id="ARBA00001946"/>
    </source>
</evidence>
<feature type="domain" description="Phosphofructokinase" evidence="17">
    <location>
        <begin position="203"/>
        <end position="511"/>
    </location>
</feature>
<evidence type="ECO:0000256" key="10">
    <source>
        <dbReference type="ARBA" id="ARBA00022840"/>
    </source>
</evidence>
<keyword evidence="6 14" id="KW-0808">Transferase</keyword>
<proteinExistence type="inferred from homology"/>
<dbReference type="GO" id="GO:0048029">
    <property type="term" value="F:monosaccharide binding"/>
    <property type="evidence" value="ECO:0007669"/>
    <property type="project" value="TreeGrafter"/>
</dbReference>
<evidence type="ECO:0000259" key="17">
    <source>
        <dbReference type="Pfam" id="PF00365"/>
    </source>
</evidence>
<dbReference type="GO" id="GO:0070095">
    <property type="term" value="F:fructose-6-phosphate binding"/>
    <property type="evidence" value="ECO:0007669"/>
    <property type="project" value="TreeGrafter"/>
</dbReference>
<dbReference type="Pfam" id="PF00365">
    <property type="entry name" value="PFK"/>
    <property type="match status" value="2"/>
</dbReference>
<comment type="cofactor">
    <cofactor evidence="1 14">
        <name>Mg(2+)</name>
        <dbReference type="ChEBI" id="CHEBI:18420"/>
    </cofactor>
</comment>
<dbReference type="GO" id="GO:0046872">
    <property type="term" value="F:metal ion binding"/>
    <property type="evidence" value="ECO:0007669"/>
    <property type="project" value="UniProtKB-KW"/>
</dbReference>
<feature type="binding site" evidence="14">
    <location>
        <begin position="304"/>
        <end position="307"/>
    </location>
    <ligand>
        <name>ATP</name>
        <dbReference type="ChEBI" id="CHEBI:30616"/>
    </ligand>
</feature>
<dbReference type="PIRSF" id="PIRSF000533">
    <property type="entry name" value="ATP_PFK_euk"/>
    <property type="match status" value="1"/>
</dbReference>
<dbReference type="PROSITE" id="PS00433">
    <property type="entry name" value="PHOSPHOFRUCTOKINASE"/>
    <property type="match status" value="1"/>
</dbReference>
<comment type="caution">
    <text evidence="18">The sequence shown here is derived from an EMBL/GenBank/DDBJ whole genome shotgun (WGS) entry which is preliminary data.</text>
</comment>
<feature type="binding site" description="in other chain" evidence="14">
    <location>
        <position position="662"/>
    </location>
    <ligand>
        <name>beta-D-fructose 2,6-bisphosphate</name>
        <dbReference type="ChEBI" id="CHEBI:58579"/>
        <note>allosteric activator; ligand shared between dimeric partners</note>
    </ligand>
</feature>
<feature type="binding site" evidence="14">
    <location>
        <begin position="274"/>
        <end position="275"/>
    </location>
    <ligand>
        <name>ATP</name>
        <dbReference type="ChEBI" id="CHEBI:30616"/>
    </ligand>
</feature>
<dbReference type="Proteomes" id="UP001150538">
    <property type="component" value="Unassembled WGS sequence"/>
</dbReference>
<dbReference type="EMBL" id="JANBPU010000216">
    <property type="protein sequence ID" value="KAJ1914139.1"/>
    <property type="molecule type" value="Genomic_DNA"/>
</dbReference>
<keyword evidence="10 14" id="KW-0067">ATP-binding</keyword>
<feature type="binding site" evidence="14">
    <location>
        <position position="479"/>
    </location>
    <ligand>
        <name>substrate</name>
        <note>ligand shared between dimeric partners</note>
    </ligand>
</feature>
<dbReference type="Gene3D" id="3.40.50.450">
    <property type="match status" value="2"/>
</dbReference>
<dbReference type="InterPro" id="IPR000023">
    <property type="entry name" value="Phosphofructokinase_dom"/>
</dbReference>
<feature type="binding site" evidence="14">
    <location>
        <position position="305"/>
    </location>
    <ligand>
        <name>Mg(2+)</name>
        <dbReference type="ChEBI" id="CHEBI:18420"/>
        <note>catalytic</note>
    </ligand>
</feature>
<dbReference type="NCBIfam" id="TIGR02478">
    <property type="entry name" value="6PF1K_euk"/>
    <property type="match status" value="1"/>
</dbReference>
<comment type="pathway">
    <text evidence="3 14 15">Carbohydrate degradation; glycolysis; D-glyceraldehyde 3-phosphate and glycerone phosphate from D-glucose: step 3/4.</text>
</comment>
<feature type="binding site" description="in other chain" evidence="14">
    <location>
        <begin position="485"/>
        <end position="488"/>
    </location>
    <ligand>
        <name>substrate</name>
        <note>ligand shared between dimeric partners</note>
    </ligand>
</feature>
<evidence type="ECO:0000256" key="2">
    <source>
        <dbReference type="ARBA" id="ARBA00004496"/>
    </source>
</evidence>
<comment type="caution">
    <text evidence="14">Lacks conserved residue(s) required for the propagation of feature annotation.</text>
</comment>
<evidence type="ECO:0000256" key="14">
    <source>
        <dbReference type="HAMAP-Rule" id="MF_03184"/>
    </source>
</evidence>
<dbReference type="EC" id="2.7.1.11" evidence="14"/>
<dbReference type="GO" id="GO:0042802">
    <property type="term" value="F:identical protein binding"/>
    <property type="evidence" value="ECO:0007669"/>
    <property type="project" value="TreeGrafter"/>
</dbReference>
<evidence type="ECO:0000256" key="6">
    <source>
        <dbReference type="ARBA" id="ARBA00022679"/>
    </source>
</evidence>
<evidence type="ECO:0000256" key="13">
    <source>
        <dbReference type="ARBA" id="ARBA00048070"/>
    </source>
</evidence>
<dbReference type="InterPro" id="IPR035966">
    <property type="entry name" value="PKF_sf"/>
</dbReference>
<feature type="region of interest" description="C-terminal regulatory PFK domain 2" evidence="14">
    <location>
        <begin position="593"/>
        <end position="998"/>
    </location>
</feature>
<dbReference type="GO" id="GO:0061621">
    <property type="term" value="P:canonical glycolysis"/>
    <property type="evidence" value="ECO:0007669"/>
    <property type="project" value="TreeGrafter"/>
</dbReference>
<keyword evidence="8 14" id="KW-0547">Nucleotide-binding</keyword>
<reference evidence="18" key="1">
    <citation type="submission" date="2022-07" db="EMBL/GenBank/DDBJ databases">
        <title>Phylogenomic reconstructions and comparative analyses of Kickxellomycotina fungi.</title>
        <authorList>
            <person name="Reynolds N.K."/>
            <person name="Stajich J.E."/>
            <person name="Barry K."/>
            <person name="Grigoriev I.V."/>
            <person name="Crous P."/>
            <person name="Smith M.E."/>
        </authorList>
    </citation>
    <scope>NUCLEOTIDE SEQUENCE</scope>
    <source>
        <strain evidence="18">NBRC 100468</strain>
    </source>
</reference>
<organism evidence="18 19">
    <name type="scientific">Mycoemilia scoparia</name>
    <dbReference type="NCBI Taxonomy" id="417184"/>
    <lineage>
        <taxon>Eukaryota</taxon>
        <taxon>Fungi</taxon>
        <taxon>Fungi incertae sedis</taxon>
        <taxon>Zoopagomycota</taxon>
        <taxon>Kickxellomycotina</taxon>
        <taxon>Kickxellomycetes</taxon>
        <taxon>Kickxellales</taxon>
        <taxon>Kickxellaceae</taxon>
        <taxon>Mycoemilia</taxon>
    </lineage>
</organism>
<keyword evidence="7 14" id="KW-0479">Metal-binding</keyword>
<dbReference type="GO" id="GO:0003872">
    <property type="term" value="F:6-phosphofructokinase activity"/>
    <property type="evidence" value="ECO:0007669"/>
    <property type="project" value="UniProtKB-UniRule"/>
</dbReference>
<gene>
    <name evidence="18" type="primary">PFK1</name>
    <name evidence="18" type="ORF">H4219_004912</name>
</gene>
<evidence type="ECO:0000256" key="3">
    <source>
        <dbReference type="ARBA" id="ARBA00004679"/>
    </source>
</evidence>
<keyword evidence="12 14" id="KW-0324">Glycolysis</keyword>
<dbReference type="FunFam" id="3.40.50.460:FF:000007">
    <property type="entry name" value="ATP-dependent 6-phosphofructokinase"/>
    <property type="match status" value="1"/>
</dbReference>
<evidence type="ECO:0000313" key="18">
    <source>
        <dbReference type="EMBL" id="KAJ1914139.1"/>
    </source>
</evidence>
<feature type="active site" description="Proton acceptor" evidence="14">
    <location>
        <position position="352"/>
    </location>
</feature>
<dbReference type="InterPro" id="IPR009161">
    <property type="entry name" value="6-Pfructokinase_euk"/>
</dbReference>
<feature type="binding site" description="in other chain" evidence="14">
    <location>
        <begin position="394"/>
        <end position="396"/>
    </location>
    <ligand>
        <name>substrate</name>
        <note>ligand shared between dimeric partners</note>
    </ligand>
</feature>
<feature type="region of interest" description="N-terminal catalytic PFK domain 1" evidence="14">
    <location>
        <begin position="1"/>
        <end position="577"/>
    </location>
</feature>
<dbReference type="GO" id="GO:0005739">
    <property type="term" value="C:mitochondrion"/>
    <property type="evidence" value="ECO:0007669"/>
    <property type="project" value="TreeGrafter"/>
</dbReference>
<comment type="similarity">
    <text evidence="14">Belongs to the phosphofructokinase type A (PFKA) family. ATP-dependent PFK group I subfamily. Eukaryotic two domain clade 'E' sub-subfamily.</text>
</comment>
<evidence type="ECO:0000256" key="9">
    <source>
        <dbReference type="ARBA" id="ARBA00022777"/>
    </source>
</evidence>
<dbReference type="GO" id="GO:0016208">
    <property type="term" value="F:AMP binding"/>
    <property type="evidence" value="ECO:0007669"/>
    <property type="project" value="TreeGrafter"/>
</dbReference>
<keyword evidence="4 14" id="KW-0963">Cytoplasm</keyword>
<dbReference type="GO" id="GO:0005945">
    <property type="term" value="C:6-phosphofructokinase complex"/>
    <property type="evidence" value="ECO:0007669"/>
    <property type="project" value="TreeGrafter"/>
</dbReference>
<dbReference type="PANTHER" id="PTHR13697:SF4">
    <property type="entry name" value="ATP-DEPENDENT 6-PHOSPHOFRUCTOKINASE"/>
    <property type="match status" value="1"/>
</dbReference>
<evidence type="ECO:0000256" key="11">
    <source>
        <dbReference type="ARBA" id="ARBA00022842"/>
    </source>
</evidence>
<dbReference type="InterPro" id="IPR022953">
    <property type="entry name" value="ATP_PFK"/>
</dbReference>
<comment type="activity regulation">
    <text evidence="14">Allosterically activated by ADP, AMP, or fructose 2,6-bisphosphate, and allosterically inhibited by ATP or citrate.</text>
</comment>
<keyword evidence="9 14" id="KW-0418">Kinase</keyword>
<feature type="binding site" evidence="14">
    <location>
        <position position="757"/>
    </location>
    <ligand>
        <name>beta-D-fructose 2,6-bisphosphate</name>
        <dbReference type="ChEBI" id="CHEBI:58579"/>
        <note>allosteric activator; ligand shared between dimeric partners</note>
    </ligand>
</feature>
<comment type="function">
    <text evidence="14">Catalyzes the phosphorylation of D-fructose 6-phosphate to fructose 1,6-bisphosphate by ATP, the first committing step of glycolysis.</text>
</comment>
<feature type="region of interest" description="Disordered" evidence="16">
    <location>
        <begin position="159"/>
        <end position="179"/>
    </location>
</feature>
<comment type="subunit">
    <text evidence="14">Homotetramer.</text>
</comment>
<evidence type="ECO:0000256" key="7">
    <source>
        <dbReference type="ARBA" id="ARBA00022723"/>
    </source>
</evidence>
<dbReference type="OrthoDB" id="537915at2759"/>
<feature type="binding site" description="in other chain" evidence="14">
    <location>
        <position position="451"/>
    </location>
    <ligand>
        <name>substrate</name>
        <note>ligand shared between dimeric partners</note>
    </ligand>
</feature>
<dbReference type="GO" id="GO:0030388">
    <property type="term" value="P:fructose 1,6-bisphosphate metabolic process"/>
    <property type="evidence" value="ECO:0007669"/>
    <property type="project" value="TreeGrafter"/>
</dbReference>
<feature type="binding site" description="in other chain" evidence="14">
    <location>
        <begin position="855"/>
        <end position="858"/>
    </location>
    <ligand>
        <name>beta-D-fructose 2,6-bisphosphate</name>
        <dbReference type="ChEBI" id="CHEBI:58579"/>
        <note>allosteric activator; ligand shared between dimeric partners</note>
    </ligand>
</feature>
<dbReference type="GO" id="GO:0005524">
    <property type="term" value="F:ATP binding"/>
    <property type="evidence" value="ECO:0007669"/>
    <property type="project" value="UniProtKB-KW"/>
</dbReference>
<evidence type="ECO:0000256" key="15">
    <source>
        <dbReference type="PIRNR" id="PIRNR000533"/>
    </source>
</evidence>
<evidence type="ECO:0000256" key="4">
    <source>
        <dbReference type="ARBA" id="ARBA00022490"/>
    </source>
</evidence>
<evidence type="ECO:0000256" key="12">
    <source>
        <dbReference type="ARBA" id="ARBA00023152"/>
    </source>
</evidence>
<keyword evidence="5 14" id="KW-0021">Allosteric enzyme</keyword>
<sequence length="998" mass="108895">MSAAPKPTALGSSLSSSDEYLSHITLASKTEESYSGLVNFYQGLKFSLIKEVNYDTPKPDHGRTASIKREAWLCLVSKNSDGSTTLRVLLLDNQSPDDAASSKVCHSNPELSFVYKDLDIIKTHLNENNIGFKSHINPADNSTRLSLRDPVGTRVYVSSSSQSFTVPSSPKLPPGSSLESEIDKIASQSGKDTPANSGKIKKRIGVLTSGGDAQGMNAAVRAVVRMALARNCQAYLIHEGYQGLVDGGDKIKNASWNDVKGFLTLGGTLIGTARCAEFREPKGRRIAAKHLVKNGIDALVVIGGDGSLTGADTLRKEWPDHIKQLLADGDITQGEASKYQTLMIVGIVGSIDNDLASTDMTIGSSSALARICESVDAIQSTATSHKRAFVVEVMGRHCGWLALNAAICTGADYVFIPESPPEEEDWETTMCDSLKRSRSAGKRTSLIIVAEGAIDAKTNPIRTEYIKEILATRLGYDTRVTILGHVQRGGAPTSMDRYLGTLQGAEAVEAILRATPDTPSPVIGMLEHKITTQPLKEAIELTKEVAKAIEDHNFSRAAQLRPKSFLTQLDAYREIAYYSPEGVNALPHDKRLRIGIVHVGAPAGGMNTATRSVVRLCVNRGHTALGIHNGFPGLMRGEIEVLDWLSVDTWTVMGGSMLGTNRDQPDPQLGAMAYQLQKYEIDALVIIGGFEGYTGLLSLTRHRKEYPAFNIPMVLIPATISNNVPGTDFSLGSETAINVICNSCDAIKQSASSSRKRVFIIEVHGGYSGYLAMLGGLSGGATTVYTPEDGITLDRLYRDVTHMRQHYEKESGHSQGRVVLINEKASKLYTTEMVAKIYDAESRGFYGCHSSILGHLQQGGVPSPSDRVRANTLAVSTIDWIQERCWEGMEIPNEDNVRLPQTQLKRKYRQRVYTPATETSAVIGFIGSKIKFTPTEELVNDTDFEKRKPKSQWWYPIRNLIDVVSGLGYNYYTGEASVNYQSCAIDLTADDLLRLFRQ</sequence>
<dbReference type="SUPFAM" id="SSF53784">
    <property type="entry name" value="Phosphofructokinase"/>
    <property type="match status" value="2"/>
</dbReference>
<evidence type="ECO:0000256" key="5">
    <source>
        <dbReference type="ARBA" id="ARBA00022533"/>
    </source>
</evidence>
<evidence type="ECO:0000256" key="16">
    <source>
        <dbReference type="SAM" id="MobiDB-lite"/>
    </source>
</evidence>
<feature type="binding site" evidence="14">
    <location>
        <position position="387"/>
    </location>
    <ligand>
        <name>substrate</name>
        <note>ligand shared between dimeric partners</note>
    </ligand>
</feature>
<dbReference type="FunFam" id="3.40.50.460:FF:000008">
    <property type="entry name" value="ATP-dependent 6-phosphofructokinase"/>
    <property type="match status" value="1"/>
</dbReference>
<dbReference type="PANTHER" id="PTHR13697">
    <property type="entry name" value="PHOSPHOFRUCTOKINASE"/>
    <property type="match status" value="1"/>
</dbReference>
<dbReference type="InterPro" id="IPR015912">
    <property type="entry name" value="Phosphofructokinase_CS"/>
</dbReference>
<feature type="binding site" description="in other chain" evidence="14">
    <location>
        <begin position="350"/>
        <end position="352"/>
    </location>
    <ligand>
        <name>substrate</name>
        <note>ligand shared between dimeric partners</note>
    </ligand>
</feature>
<evidence type="ECO:0000313" key="19">
    <source>
        <dbReference type="Proteomes" id="UP001150538"/>
    </source>
</evidence>
<dbReference type="Gene3D" id="3.40.50.460">
    <property type="entry name" value="Phosphofructokinase domain"/>
    <property type="match status" value="2"/>
</dbReference>
<feature type="binding site" description="in other chain" evidence="14">
    <location>
        <position position="823"/>
    </location>
    <ligand>
        <name>beta-D-fructose 2,6-bisphosphate</name>
        <dbReference type="ChEBI" id="CHEBI:58579"/>
        <note>allosteric activator; ligand shared between dimeric partners</note>
    </ligand>
</feature>